<proteinExistence type="predicted"/>
<organism evidence="1 2">
    <name type="scientific">Streptomyces jumonjinensis</name>
    <dbReference type="NCBI Taxonomy" id="1945"/>
    <lineage>
        <taxon>Bacteria</taxon>
        <taxon>Bacillati</taxon>
        <taxon>Actinomycetota</taxon>
        <taxon>Actinomycetes</taxon>
        <taxon>Kitasatosporales</taxon>
        <taxon>Streptomycetaceae</taxon>
        <taxon>Streptomyces</taxon>
    </lineage>
</organism>
<dbReference type="RefSeq" id="WP_153523818.1">
    <property type="nucleotide sequence ID" value="NZ_JBEPDZ010000007.1"/>
</dbReference>
<reference evidence="1 2" key="1">
    <citation type="submission" date="2019-05" db="EMBL/GenBank/DDBJ databases">
        <title>Comparative genomics and metabolomics analyses of clavulanic acid producing Streptomyces species provides insight into specialized metabolism and evolution of beta-lactam biosynthetic gene clusters.</title>
        <authorList>
            <person name="Moore M.A."/>
            <person name="Cruz-Morales P."/>
            <person name="Barona Gomez F."/>
            <person name="Kapil T."/>
        </authorList>
    </citation>
    <scope>NUCLEOTIDE SEQUENCE [LARGE SCALE GENOMIC DNA]</scope>
    <source>
        <strain evidence="1 2">NRRL 5741</strain>
    </source>
</reference>
<dbReference type="Gene3D" id="1.50.10.20">
    <property type="match status" value="1"/>
</dbReference>
<dbReference type="OrthoDB" id="9758578at2"/>
<comment type="caution">
    <text evidence="1">The sequence shown here is derived from an EMBL/GenBank/DDBJ whole genome shotgun (WGS) entry which is preliminary data.</text>
</comment>
<gene>
    <name evidence="1" type="ORF">FF041_18620</name>
</gene>
<protein>
    <recommendedName>
        <fullName evidence="3">Squalene cyclase C-terminal domain-containing protein</fullName>
    </recommendedName>
</protein>
<dbReference type="EMBL" id="VCLA01000145">
    <property type="protein sequence ID" value="MQT02147.1"/>
    <property type="molecule type" value="Genomic_DNA"/>
</dbReference>
<keyword evidence="2" id="KW-1185">Reference proteome</keyword>
<evidence type="ECO:0000313" key="2">
    <source>
        <dbReference type="Proteomes" id="UP000419138"/>
    </source>
</evidence>
<dbReference type="Proteomes" id="UP000419138">
    <property type="component" value="Unassembled WGS sequence"/>
</dbReference>
<dbReference type="AlphaFoldDB" id="A0A646KJG3"/>
<accession>A0A646KJG3</accession>
<evidence type="ECO:0000313" key="1">
    <source>
        <dbReference type="EMBL" id="MQT02147.1"/>
    </source>
</evidence>
<evidence type="ECO:0008006" key="3">
    <source>
        <dbReference type="Google" id="ProtNLM"/>
    </source>
</evidence>
<sequence>MSDAEPLTEASVYEIGGERPRLVRTRAEGTVAFYGLVLQSRPDDGALASALLDRAVDSLWEYDRGYGVTPEDSCLVLDGLLAAGVPARRLRASAARLVDLFYDPGAGAFRSLSEHRHGRPSLARGRAAYWEGPGLDATAQAGWALQRIAADAYPRQIAACRAAVAARQRENGSWLSRWYPSPYVATYYCARLLSGPAGAYEHELKRAADWIGAEQRADGSWEGGVISTAAAVLSLALLGRDPRRRERGLHWLLRRDEGGGRWRGEPVLYFWFDFPDGRRLFHHSQDRGRITTAWAGLALATRG</sequence>
<dbReference type="InterPro" id="IPR008930">
    <property type="entry name" value="Terpenoid_cyclase/PrenylTrfase"/>
</dbReference>
<name>A0A646KJG3_STRJU</name>
<dbReference type="SUPFAM" id="SSF48239">
    <property type="entry name" value="Terpenoid cyclases/Protein prenyltransferases"/>
    <property type="match status" value="1"/>
</dbReference>